<feature type="domain" description="Aminotransferase class V" evidence="6">
    <location>
        <begin position="42"/>
        <end position="404"/>
    </location>
</feature>
<proteinExistence type="inferred from homology"/>
<dbReference type="Pfam" id="PF00266">
    <property type="entry name" value="Aminotran_5"/>
    <property type="match status" value="1"/>
</dbReference>
<gene>
    <name evidence="7" type="ORF">EKG83_21155</name>
</gene>
<dbReference type="InterPro" id="IPR015422">
    <property type="entry name" value="PyrdxlP-dep_Trfase_small"/>
</dbReference>
<comment type="similarity">
    <text evidence="2">Belongs to the class-V pyridoxal-phosphate-dependent aminotransferase family. Csd subfamily.</text>
</comment>
<dbReference type="InterPro" id="IPR015424">
    <property type="entry name" value="PyrdxlP-dep_Trfase"/>
</dbReference>
<keyword evidence="8" id="KW-1185">Reference proteome</keyword>
<evidence type="ECO:0000256" key="2">
    <source>
        <dbReference type="ARBA" id="ARBA00010447"/>
    </source>
</evidence>
<dbReference type="InterPro" id="IPR015421">
    <property type="entry name" value="PyrdxlP-dep_Trfase_major"/>
</dbReference>
<evidence type="ECO:0000256" key="4">
    <source>
        <dbReference type="ARBA" id="ARBA00050776"/>
    </source>
</evidence>
<dbReference type="EMBL" id="CP034550">
    <property type="protein sequence ID" value="QFZ19604.1"/>
    <property type="molecule type" value="Genomic_DNA"/>
</dbReference>
<dbReference type="Proteomes" id="UP000325787">
    <property type="component" value="Chromosome"/>
</dbReference>
<name>A0A5Q0H189_SACSY</name>
<reference evidence="8" key="1">
    <citation type="journal article" date="2021" name="Curr. Microbiol.">
        <title>Complete genome of nocamycin-producing strain Saccharothrix syringae NRRL B-16468 reveals the biosynthetic potential for secondary metabolites.</title>
        <authorList>
            <person name="Mo X."/>
            <person name="Yang S."/>
        </authorList>
    </citation>
    <scope>NUCLEOTIDE SEQUENCE [LARGE SCALE GENOMIC DNA]</scope>
    <source>
        <strain evidence="8">ATCC 51364 / DSM 43886 / JCM 6844 / KCTC 9398 / NBRC 14523 / NRRL B-16468 / INA 2240</strain>
    </source>
</reference>
<accession>A0A5Q0H189</accession>
<dbReference type="Gene3D" id="3.40.640.10">
    <property type="entry name" value="Type I PLP-dependent aspartate aminotransferase-like (Major domain)"/>
    <property type="match status" value="1"/>
</dbReference>
<dbReference type="KEGG" id="ssyi:EKG83_21155"/>
<dbReference type="PANTHER" id="PTHR43586:SF8">
    <property type="entry name" value="CYSTEINE DESULFURASE 1, CHLOROPLASTIC"/>
    <property type="match status" value="1"/>
</dbReference>
<comment type="cofactor">
    <cofactor evidence="1 5">
        <name>pyridoxal 5'-phosphate</name>
        <dbReference type="ChEBI" id="CHEBI:597326"/>
    </cofactor>
</comment>
<keyword evidence="7" id="KW-0808">Transferase</keyword>
<evidence type="ECO:0000256" key="3">
    <source>
        <dbReference type="ARBA" id="ARBA00022898"/>
    </source>
</evidence>
<evidence type="ECO:0000256" key="5">
    <source>
        <dbReference type="RuleBase" id="RU004504"/>
    </source>
</evidence>
<protein>
    <submittedName>
        <fullName evidence="7">Aminotransferase class V-fold PLP-dependent enzyme</fullName>
    </submittedName>
</protein>
<dbReference type="GO" id="GO:0031071">
    <property type="term" value="F:cysteine desulfurase activity"/>
    <property type="evidence" value="ECO:0007669"/>
    <property type="project" value="UniProtKB-EC"/>
</dbReference>
<dbReference type="InterPro" id="IPR020578">
    <property type="entry name" value="Aminotrans_V_PyrdxlP_BS"/>
</dbReference>
<dbReference type="AlphaFoldDB" id="A0A5Q0H189"/>
<evidence type="ECO:0000313" key="8">
    <source>
        <dbReference type="Proteomes" id="UP000325787"/>
    </source>
</evidence>
<dbReference type="PROSITE" id="PS00595">
    <property type="entry name" value="AA_TRANSFER_CLASS_5"/>
    <property type="match status" value="1"/>
</dbReference>
<dbReference type="PANTHER" id="PTHR43586">
    <property type="entry name" value="CYSTEINE DESULFURASE"/>
    <property type="match status" value="1"/>
</dbReference>
<evidence type="ECO:0000256" key="1">
    <source>
        <dbReference type="ARBA" id="ARBA00001933"/>
    </source>
</evidence>
<organism evidence="7 8">
    <name type="scientific">Saccharothrix syringae</name>
    <name type="common">Nocardiopsis syringae</name>
    <dbReference type="NCBI Taxonomy" id="103733"/>
    <lineage>
        <taxon>Bacteria</taxon>
        <taxon>Bacillati</taxon>
        <taxon>Actinomycetota</taxon>
        <taxon>Actinomycetes</taxon>
        <taxon>Pseudonocardiales</taxon>
        <taxon>Pseudonocardiaceae</taxon>
        <taxon>Saccharothrix</taxon>
    </lineage>
</organism>
<dbReference type="InterPro" id="IPR000192">
    <property type="entry name" value="Aminotrans_V_dom"/>
</dbReference>
<evidence type="ECO:0000313" key="7">
    <source>
        <dbReference type="EMBL" id="QFZ19604.1"/>
    </source>
</evidence>
<dbReference type="GO" id="GO:0008483">
    <property type="term" value="F:transaminase activity"/>
    <property type="evidence" value="ECO:0007669"/>
    <property type="project" value="UniProtKB-KW"/>
</dbReference>
<keyword evidence="7" id="KW-0032">Aminotransferase</keyword>
<dbReference type="Gene3D" id="3.90.1150.10">
    <property type="entry name" value="Aspartate Aminotransferase, domain 1"/>
    <property type="match status" value="1"/>
</dbReference>
<sequence length="452" mass="46969">MGSSVVKTDQQHTGARAGAPVDLVGADLEVPLVQGGTTRYANLDHAASTPALREVVHRLAEVAPYYSSVHRGAGYASQVSTALYEAARSGVAAFVRARPADAVVFTRNTTDSLNLLAGCVPEGGEVVVLDVEHHANLLPWRGLPHRILPAEPTLAATLAAAERSLARGPAALLAVTGASNVTGEVPPLAELTRIAHRHGARIAVDAAQLVPHRRVDLAGSDVDYLAFSGHKMYAPYGAGVLVGRRDWLDAGPPHLAGGGAVREVAVDGVAWAAAPERHEAGTPNVLGAVALARACEVLAHVLPEAGPHEAALRGRLVAGLARLPGVRLHRIWSDCADAIGVVTFSVAGYDAGHVAAYLSAEHGIGVRDGRFCAHPAAARLGLPRDGAVRAGFGAGTCPDDVDRLLSAVERLLVEGPQWTYGVVAGRWAPVPDPRPLPTWLPVGTALRPRPCA</sequence>
<dbReference type="SUPFAM" id="SSF53383">
    <property type="entry name" value="PLP-dependent transferases"/>
    <property type="match status" value="1"/>
</dbReference>
<dbReference type="OrthoDB" id="9804366at2"/>
<keyword evidence="3" id="KW-0663">Pyridoxal phosphate</keyword>
<evidence type="ECO:0000259" key="6">
    <source>
        <dbReference type="Pfam" id="PF00266"/>
    </source>
</evidence>
<comment type="catalytic activity">
    <reaction evidence="4">
        <text>(sulfur carrier)-H + L-cysteine = (sulfur carrier)-SH + L-alanine</text>
        <dbReference type="Rhea" id="RHEA:43892"/>
        <dbReference type="Rhea" id="RHEA-COMP:14737"/>
        <dbReference type="Rhea" id="RHEA-COMP:14739"/>
        <dbReference type="ChEBI" id="CHEBI:29917"/>
        <dbReference type="ChEBI" id="CHEBI:35235"/>
        <dbReference type="ChEBI" id="CHEBI:57972"/>
        <dbReference type="ChEBI" id="CHEBI:64428"/>
        <dbReference type="EC" id="2.8.1.7"/>
    </reaction>
</comment>